<evidence type="ECO:0000313" key="2">
    <source>
        <dbReference type="EMBL" id="GAA0173789.1"/>
    </source>
</evidence>
<proteinExistence type="predicted"/>
<accession>A0AAV3RBM8</accession>
<feature type="region of interest" description="Disordered" evidence="1">
    <location>
        <begin position="1"/>
        <end position="31"/>
    </location>
</feature>
<sequence>MLVDDDDSDDDERPKSSINGGASLPYNLRKKEGGSYERVTMRPYNFTGRLEGRLAPPLIDANLSAKHMKRKVDDERYGDSANDGFQDGKMK</sequence>
<protein>
    <submittedName>
        <fullName evidence="2">Uncharacterized protein</fullName>
    </submittedName>
</protein>
<name>A0AAV3RBM8_LITER</name>
<keyword evidence="3" id="KW-1185">Reference proteome</keyword>
<evidence type="ECO:0000313" key="3">
    <source>
        <dbReference type="Proteomes" id="UP001454036"/>
    </source>
</evidence>
<feature type="compositionally biased region" description="Acidic residues" evidence="1">
    <location>
        <begin position="1"/>
        <end position="11"/>
    </location>
</feature>
<evidence type="ECO:0000256" key="1">
    <source>
        <dbReference type="SAM" id="MobiDB-lite"/>
    </source>
</evidence>
<feature type="region of interest" description="Disordered" evidence="1">
    <location>
        <begin position="68"/>
        <end position="91"/>
    </location>
</feature>
<dbReference type="AlphaFoldDB" id="A0AAV3RBM8"/>
<dbReference type="EMBL" id="BAABME010008769">
    <property type="protein sequence ID" value="GAA0173789.1"/>
    <property type="molecule type" value="Genomic_DNA"/>
</dbReference>
<dbReference type="Proteomes" id="UP001454036">
    <property type="component" value="Unassembled WGS sequence"/>
</dbReference>
<comment type="caution">
    <text evidence="2">The sequence shown here is derived from an EMBL/GenBank/DDBJ whole genome shotgun (WGS) entry which is preliminary data.</text>
</comment>
<gene>
    <name evidence="2" type="ORF">LIER_27333</name>
</gene>
<reference evidence="2 3" key="1">
    <citation type="submission" date="2024-01" db="EMBL/GenBank/DDBJ databases">
        <title>The complete chloroplast genome sequence of Lithospermum erythrorhizon: insights into the phylogenetic relationship among Boraginaceae species and the maternal lineages of purple gromwells.</title>
        <authorList>
            <person name="Okada T."/>
            <person name="Watanabe K."/>
        </authorList>
    </citation>
    <scope>NUCLEOTIDE SEQUENCE [LARGE SCALE GENOMIC DNA]</scope>
</reference>
<organism evidence="2 3">
    <name type="scientific">Lithospermum erythrorhizon</name>
    <name type="common">Purple gromwell</name>
    <name type="synonym">Lithospermum officinale var. erythrorhizon</name>
    <dbReference type="NCBI Taxonomy" id="34254"/>
    <lineage>
        <taxon>Eukaryota</taxon>
        <taxon>Viridiplantae</taxon>
        <taxon>Streptophyta</taxon>
        <taxon>Embryophyta</taxon>
        <taxon>Tracheophyta</taxon>
        <taxon>Spermatophyta</taxon>
        <taxon>Magnoliopsida</taxon>
        <taxon>eudicotyledons</taxon>
        <taxon>Gunneridae</taxon>
        <taxon>Pentapetalae</taxon>
        <taxon>asterids</taxon>
        <taxon>lamiids</taxon>
        <taxon>Boraginales</taxon>
        <taxon>Boraginaceae</taxon>
        <taxon>Boraginoideae</taxon>
        <taxon>Lithospermeae</taxon>
        <taxon>Lithospermum</taxon>
    </lineage>
</organism>